<keyword evidence="3 4" id="KW-0443">Lipid metabolism</keyword>
<keyword evidence="1 4" id="KW-0378">Hydrolase</keyword>
<feature type="region of interest" description="Disordered" evidence="5">
    <location>
        <begin position="191"/>
        <end position="220"/>
    </location>
</feature>
<dbReference type="OrthoDB" id="5290098at2"/>
<accession>A0A317CL28</accession>
<evidence type="ECO:0000259" key="6">
    <source>
        <dbReference type="PROSITE" id="PS51635"/>
    </source>
</evidence>
<dbReference type="PROSITE" id="PS51635">
    <property type="entry name" value="PNPLA"/>
    <property type="match status" value="1"/>
</dbReference>
<dbReference type="InterPro" id="IPR050301">
    <property type="entry name" value="NTE"/>
</dbReference>
<evidence type="ECO:0000256" key="3">
    <source>
        <dbReference type="ARBA" id="ARBA00023098"/>
    </source>
</evidence>
<dbReference type="AlphaFoldDB" id="A0A317CL28"/>
<dbReference type="RefSeq" id="WP_109836810.1">
    <property type="nucleotide sequence ID" value="NZ_QGKM01000013.1"/>
</dbReference>
<comment type="caution">
    <text evidence="4">Lacks conserved residue(s) required for the propagation of feature annotation.</text>
</comment>
<dbReference type="EMBL" id="QGKM01000013">
    <property type="protein sequence ID" value="PWQ99049.1"/>
    <property type="molecule type" value="Genomic_DNA"/>
</dbReference>
<evidence type="ECO:0000256" key="5">
    <source>
        <dbReference type="SAM" id="MobiDB-lite"/>
    </source>
</evidence>
<dbReference type="InterPro" id="IPR016035">
    <property type="entry name" value="Acyl_Trfase/lysoPLipase"/>
</dbReference>
<feature type="active site" description="Nucleophile" evidence="4">
    <location>
        <position position="40"/>
    </location>
</feature>
<name>A0A317CL28_9GAMM</name>
<keyword evidence="2 4" id="KW-0442">Lipid degradation</keyword>
<feature type="domain" description="PNPLA" evidence="6">
    <location>
        <begin position="7"/>
        <end position="168"/>
    </location>
</feature>
<evidence type="ECO:0000256" key="2">
    <source>
        <dbReference type="ARBA" id="ARBA00022963"/>
    </source>
</evidence>
<dbReference type="Gene3D" id="3.40.1090.10">
    <property type="entry name" value="Cytosolic phospholipase A2 catalytic domain"/>
    <property type="match status" value="1"/>
</dbReference>
<dbReference type="PANTHER" id="PTHR14226">
    <property type="entry name" value="NEUROPATHY TARGET ESTERASE/SWISS CHEESE D.MELANOGASTER"/>
    <property type="match status" value="1"/>
</dbReference>
<dbReference type="Pfam" id="PF01734">
    <property type="entry name" value="Patatin"/>
    <property type="match status" value="1"/>
</dbReference>
<feature type="compositionally biased region" description="Polar residues" evidence="5">
    <location>
        <begin position="194"/>
        <end position="204"/>
    </location>
</feature>
<reference evidence="7 8" key="1">
    <citation type="submission" date="2018-05" db="EMBL/GenBank/DDBJ databases">
        <title>Leucothrix arctica sp. nov., isolated from Arctic seawater.</title>
        <authorList>
            <person name="Choi A."/>
            <person name="Baek K."/>
        </authorList>
    </citation>
    <scope>NUCLEOTIDE SEQUENCE [LARGE SCALE GENOMIC DNA]</scope>
    <source>
        <strain evidence="7 8">JCM 18388</strain>
    </source>
</reference>
<dbReference type="GO" id="GO:0016787">
    <property type="term" value="F:hydrolase activity"/>
    <property type="evidence" value="ECO:0007669"/>
    <property type="project" value="UniProtKB-UniRule"/>
</dbReference>
<comment type="caution">
    <text evidence="7">The sequence shown here is derived from an EMBL/GenBank/DDBJ whole genome shotgun (WGS) entry which is preliminary data.</text>
</comment>
<organism evidence="7 8">
    <name type="scientific">Leucothrix pacifica</name>
    <dbReference type="NCBI Taxonomy" id="1247513"/>
    <lineage>
        <taxon>Bacteria</taxon>
        <taxon>Pseudomonadati</taxon>
        <taxon>Pseudomonadota</taxon>
        <taxon>Gammaproteobacteria</taxon>
        <taxon>Thiotrichales</taxon>
        <taxon>Thiotrichaceae</taxon>
        <taxon>Leucothrix</taxon>
    </lineage>
</organism>
<evidence type="ECO:0000256" key="1">
    <source>
        <dbReference type="ARBA" id="ARBA00022801"/>
    </source>
</evidence>
<dbReference type="SUPFAM" id="SSF52151">
    <property type="entry name" value="FabD/lysophospholipase-like"/>
    <property type="match status" value="1"/>
</dbReference>
<feature type="active site" description="Proton acceptor" evidence="4">
    <location>
        <position position="155"/>
    </location>
</feature>
<evidence type="ECO:0000313" key="7">
    <source>
        <dbReference type="EMBL" id="PWQ99049.1"/>
    </source>
</evidence>
<dbReference type="InterPro" id="IPR002641">
    <property type="entry name" value="PNPLA_dom"/>
</dbReference>
<feature type="short sequence motif" description="DGA/G" evidence="4">
    <location>
        <begin position="155"/>
        <end position="157"/>
    </location>
</feature>
<dbReference type="GO" id="GO:0016042">
    <property type="term" value="P:lipid catabolic process"/>
    <property type="evidence" value="ECO:0007669"/>
    <property type="project" value="UniProtKB-UniRule"/>
</dbReference>
<dbReference type="PANTHER" id="PTHR14226:SF76">
    <property type="entry name" value="NTE FAMILY PROTEIN RSSA"/>
    <property type="match status" value="1"/>
</dbReference>
<protein>
    <submittedName>
        <fullName evidence="7">Patatin</fullName>
    </submittedName>
</protein>
<evidence type="ECO:0000313" key="8">
    <source>
        <dbReference type="Proteomes" id="UP000245539"/>
    </source>
</evidence>
<sequence>MALKIGLALGSGASRGWAHIGVIRALEKYGIEPDIVCGCSVGAVVGAAYAASSLDSFEGWIRTLTRMEMAKYAELSFRSGLINKQRLTDGFLKHISIEGTNIQSLDKAFGAVATDLHSGREVWFTKGDYLTAIWSSMSLPGLFPPVKFEDKWLVDGGLVNPVPVSMCRSLGADVVIAVDLNGDIVGKHGRIHTQPVQSKVNPKQLSKKARQEDDEESASTDLFGSLKSTILDYSSSIFPDQQDSAEPEVPGFFDTISGSINIMQDRITRSRMAGDPPEVLLSPRLAHISLMEFYRAEEVIQIGYDVTLKQLDQIKLAVGE</sequence>
<gene>
    <name evidence="7" type="ORF">DKW60_06275</name>
</gene>
<dbReference type="Proteomes" id="UP000245539">
    <property type="component" value="Unassembled WGS sequence"/>
</dbReference>
<keyword evidence="8" id="KW-1185">Reference proteome</keyword>
<proteinExistence type="predicted"/>
<feature type="short sequence motif" description="GXSXG" evidence="4">
    <location>
        <begin position="38"/>
        <end position="42"/>
    </location>
</feature>
<evidence type="ECO:0000256" key="4">
    <source>
        <dbReference type="PROSITE-ProRule" id="PRU01161"/>
    </source>
</evidence>